<feature type="transmembrane region" description="Helical" evidence="6">
    <location>
        <begin position="73"/>
        <end position="90"/>
    </location>
</feature>
<evidence type="ECO:0000256" key="4">
    <source>
        <dbReference type="ARBA" id="ARBA00022989"/>
    </source>
</evidence>
<comment type="subcellular location">
    <subcellularLocation>
        <location evidence="1">Membrane</location>
        <topology evidence="1">Multi-pass membrane protein</topology>
    </subcellularLocation>
</comment>
<feature type="transmembrane region" description="Helical" evidence="6">
    <location>
        <begin position="214"/>
        <end position="233"/>
    </location>
</feature>
<dbReference type="GO" id="GO:0016020">
    <property type="term" value="C:membrane"/>
    <property type="evidence" value="ECO:0007669"/>
    <property type="project" value="UniProtKB-SubCell"/>
</dbReference>
<proteinExistence type="predicted"/>
<feature type="transmembrane region" description="Helical" evidence="6">
    <location>
        <begin position="389"/>
        <end position="408"/>
    </location>
</feature>
<organism evidence="7">
    <name type="scientific">marine metagenome</name>
    <dbReference type="NCBI Taxonomy" id="408172"/>
    <lineage>
        <taxon>unclassified sequences</taxon>
        <taxon>metagenomes</taxon>
        <taxon>ecological metagenomes</taxon>
    </lineage>
</organism>
<dbReference type="InterPro" id="IPR004813">
    <property type="entry name" value="OPT"/>
</dbReference>
<feature type="transmembrane region" description="Helical" evidence="6">
    <location>
        <begin position="7"/>
        <end position="27"/>
    </location>
</feature>
<name>A0A381PSL5_9ZZZZ</name>
<feature type="transmembrane region" description="Helical" evidence="6">
    <location>
        <begin position="429"/>
        <end position="449"/>
    </location>
</feature>
<dbReference type="AlphaFoldDB" id="A0A381PSL5"/>
<evidence type="ECO:0000256" key="2">
    <source>
        <dbReference type="ARBA" id="ARBA00022448"/>
    </source>
</evidence>
<evidence type="ECO:0008006" key="8">
    <source>
        <dbReference type="Google" id="ProtNLM"/>
    </source>
</evidence>
<protein>
    <recommendedName>
        <fullName evidence="8">Oligopeptide transporter, OPT family</fullName>
    </recommendedName>
</protein>
<feature type="transmembrane region" description="Helical" evidence="6">
    <location>
        <begin position="588"/>
        <end position="607"/>
    </location>
</feature>
<feature type="transmembrane region" description="Helical" evidence="6">
    <location>
        <begin position="363"/>
        <end position="383"/>
    </location>
</feature>
<dbReference type="InterPro" id="IPR045035">
    <property type="entry name" value="YSL-like"/>
</dbReference>
<evidence type="ECO:0000256" key="5">
    <source>
        <dbReference type="ARBA" id="ARBA00023136"/>
    </source>
</evidence>
<dbReference type="PANTHER" id="PTHR31645:SF0">
    <property type="entry name" value="OLIGOPEPTIDE TRANSPORTER YGL114W-RELATED"/>
    <property type="match status" value="1"/>
</dbReference>
<evidence type="ECO:0000256" key="3">
    <source>
        <dbReference type="ARBA" id="ARBA00022692"/>
    </source>
</evidence>
<dbReference type="NCBIfam" id="TIGR00728">
    <property type="entry name" value="OPT_sfam"/>
    <property type="match status" value="2"/>
</dbReference>
<accession>A0A381PSL5</accession>
<keyword evidence="4 6" id="KW-1133">Transmembrane helix</keyword>
<feature type="transmembrane region" description="Helical" evidence="6">
    <location>
        <begin position="552"/>
        <end position="576"/>
    </location>
</feature>
<dbReference type="Pfam" id="PF03169">
    <property type="entry name" value="OPT"/>
    <property type="match status" value="1"/>
</dbReference>
<keyword evidence="3 6" id="KW-0812">Transmembrane</keyword>
<keyword evidence="2" id="KW-0813">Transport</keyword>
<feature type="transmembrane region" description="Helical" evidence="6">
    <location>
        <begin position="102"/>
        <end position="120"/>
    </location>
</feature>
<keyword evidence="5 6" id="KW-0472">Membrane</keyword>
<evidence type="ECO:0000256" key="1">
    <source>
        <dbReference type="ARBA" id="ARBA00004141"/>
    </source>
</evidence>
<dbReference type="NCBIfam" id="TIGR00733">
    <property type="entry name" value="OPT family oligopeptide transporter"/>
    <property type="match status" value="1"/>
</dbReference>
<evidence type="ECO:0000313" key="7">
    <source>
        <dbReference type="EMBL" id="SUZ69644.1"/>
    </source>
</evidence>
<gene>
    <name evidence="7" type="ORF">METZ01_LOCUS22498</name>
</gene>
<dbReference type="InterPro" id="IPR004814">
    <property type="entry name" value="Oligopep_transpt"/>
</dbReference>
<feature type="transmembrane region" description="Helical" evidence="6">
    <location>
        <begin position="185"/>
        <end position="207"/>
    </location>
</feature>
<dbReference type="EMBL" id="UINC01001068">
    <property type="protein sequence ID" value="SUZ69644.1"/>
    <property type="molecule type" value="Genomic_DNA"/>
</dbReference>
<feature type="transmembrane region" description="Helical" evidence="6">
    <location>
        <begin position="33"/>
        <end position="52"/>
    </location>
</feature>
<feature type="transmembrane region" description="Helical" evidence="6">
    <location>
        <begin position="482"/>
        <end position="499"/>
    </location>
</feature>
<dbReference type="GO" id="GO:0035673">
    <property type="term" value="F:oligopeptide transmembrane transporter activity"/>
    <property type="evidence" value="ECO:0007669"/>
    <property type="project" value="InterPro"/>
</dbReference>
<reference evidence="7" key="1">
    <citation type="submission" date="2018-05" db="EMBL/GenBank/DDBJ databases">
        <authorList>
            <person name="Lanie J.A."/>
            <person name="Ng W.-L."/>
            <person name="Kazmierczak K.M."/>
            <person name="Andrzejewski T.M."/>
            <person name="Davidsen T.M."/>
            <person name="Wayne K.J."/>
            <person name="Tettelin H."/>
            <person name="Glass J.I."/>
            <person name="Rusch D."/>
            <person name="Podicherti R."/>
            <person name="Tsui H.-C.T."/>
            <person name="Winkler M.E."/>
        </authorList>
    </citation>
    <scope>NUCLEOTIDE SEQUENCE</scope>
</reference>
<feature type="transmembrane region" description="Helical" evidence="6">
    <location>
        <begin position="328"/>
        <end position="351"/>
    </location>
</feature>
<feature type="transmembrane region" description="Helical" evidence="6">
    <location>
        <begin position="511"/>
        <end position="532"/>
    </location>
</feature>
<feature type="transmembrane region" description="Helical" evidence="6">
    <location>
        <begin position="303"/>
        <end position="322"/>
    </location>
</feature>
<feature type="transmembrane region" description="Helical" evidence="6">
    <location>
        <begin position="253"/>
        <end position="273"/>
    </location>
</feature>
<dbReference type="PANTHER" id="PTHR31645">
    <property type="entry name" value="OLIGOPEPTIDE TRANSPORTER YGL114W-RELATED"/>
    <property type="match status" value="1"/>
</dbReference>
<evidence type="ECO:0000256" key="6">
    <source>
        <dbReference type="SAM" id="Phobius"/>
    </source>
</evidence>
<sequence length="612" mass="64369">MKNEITLKAIFLGIILSIVLSAAMAYLGLYAGMTISASIPAAIVSMGILRLFRNSNILENNIVQTAASAGESLAAGVIFTLPALLLIGYWENVDYWEVTKIAMVGGLLGVLFTVPLRRALILKAQLKFPEGVATAAVLKTGHESDVEKSSKSLKMIGLSALIGGIVKFGDLGLSIWSSAIGGAVAIRGAIFGMGSTLSPSLISVGYIVGRNIGILAFSGGLISWAVAIPIYSYLNGYEGSAWDAAGIIWNTKIRYLGVGAMVVGGIWSVIQLAKPLVESIQLSLKTLKEDSDSIPLEERDLPINYVFIGILVLLIPISFTYFNIIPSWGAAITLSFVMCIFGFLFSAVAAYMAGVVGSSNNPISGVTIATILFSSLLIVTFFNTESSEGAAAAILIGAVVCCAAAIGGDNLQDLKTGNIVGATPWKQQLMQLVGVISSAMTLGIVLILLHEAYGIGGSDLPAPQAVLMTNVAKGVFAGDLEWGMIYAGAVIGVLIILLDQYQLRRGADFRVPILAVAIGIYLPIELTFPIFIGGMLNHYAGKTASQKGKDNGLLLAAGLITGEALMAILIAVPLFFDKNYWPSYSLPEPFADIVGVAILACILIGLYRTASK</sequence>